<evidence type="ECO:0000256" key="1">
    <source>
        <dbReference type="SAM" id="MobiDB-lite"/>
    </source>
</evidence>
<name>Q2SUK6_BURTA</name>
<evidence type="ECO:0000313" key="2">
    <source>
        <dbReference type="EMBL" id="ABC38677.1"/>
    </source>
</evidence>
<dbReference type="HOGENOM" id="CLU_3248542_0_0_4"/>
<dbReference type="Proteomes" id="UP000001930">
    <property type="component" value="Chromosome I"/>
</dbReference>
<dbReference type="KEGG" id="bte:BTH_I2881"/>
<organism evidence="2 3">
    <name type="scientific">Burkholderia thailandensis (strain ATCC 700388 / DSM 13276 / CCUG 48851 / CIP 106301 / E264)</name>
    <dbReference type="NCBI Taxonomy" id="271848"/>
    <lineage>
        <taxon>Bacteria</taxon>
        <taxon>Pseudomonadati</taxon>
        <taxon>Pseudomonadota</taxon>
        <taxon>Betaproteobacteria</taxon>
        <taxon>Burkholderiales</taxon>
        <taxon>Burkholderiaceae</taxon>
        <taxon>Burkholderia</taxon>
        <taxon>pseudomallei group</taxon>
    </lineage>
</organism>
<proteinExistence type="predicted"/>
<sequence length="42" mass="4571">MDRGYVMRSEDERTIARGDGIASDAGVPRRAADACPLDETDM</sequence>
<protein>
    <submittedName>
        <fullName evidence="2">Uncharacterized protein</fullName>
    </submittedName>
</protein>
<dbReference type="AlphaFoldDB" id="Q2SUK6"/>
<feature type="region of interest" description="Disordered" evidence="1">
    <location>
        <begin position="16"/>
        <end position="42"/>
    </location>
</feature>
<accession>Q2SUK6</accession>
<gene>
    <name evidence="2" type="ordered locus">BTH_I2881</name>
</gene>
<keyword evidence="3" id="KW-1185">Reference proteome</keyword>
<evidence type="ECO:0000313" key="3">
    <source>
        <dbReference type="Proteomes" id="UP000001930"/>
    </source>
</evidence>
<dbReference type="EMBL" id="CP000086">
    <property type="protein sequence ID" value="ABC38677.1"/>
    <property type="molecule type" value="Genomic_DNA"/>
</dbReference>
<reference evidence="2 3" key="1">
    <citation type="journal article" date="2005" name="BMC Genomics">
        <title>Bacterial genome adaptation to niches: divergence of the potential virulence genes in three Burkholderia species of different survival strategies.</title>
        <authorList>
            <person name="Kim H.S."/>
            <person name="Schell M.A."/>
            <person name="Yu Y."/>
            <person name="Ulrich R.L."/>
            <person name="Sarria S.H."/>
            <person name="Nierman W.C."/>
            <person name="DeShazer D."/>
        </authorList>
    </citation>
    <scope>NUCLEOTIDE SEQUENCE [LARGE SCALE GENOMIC DNA]</scope>
    <source>
        <strain evidence="3">ATCC 700388 / DSM 13276 / CCUG 48851 / CIP 106301 / E264</strain>
    </source>
</reference>